<evidence type="ECO:0000313" key="3">
    <source>
        <dbReference type="EMBL" id="SCC78953.1"/>
    </source>
</evidence>
<sequence>MPNRAERRAQARQSRNGVPQPNQPNNRGRGGLVDEYSLQERSRRLAESGDVEWKPRAETVIVEKDDDKQMRPPHSLRQWFRVLTWLLIVASAIAFAVLMWIPKRPMWVIIAVCATFVVGVLSLFFTAGDYRHNPNLDDNGTAV</sequence>
<feature type="transmembrane region" description="Helical" evidence="2">
    <location>
        <begin position="79"/>
        <end position="101"/>
    </location>
</feature>
<keyword evidence="2" id="KW-0812">Transmembrane</keyword>
<proteinExistence type="predicted"/>
<protein>
    <recommendedName>
        <fullName evidence="5">Tripartite tricarboxylate transporter TctB family protein</fullName>
    </recommendedName>
</protein>
<dbReference type="Proteomes" id="UP000242610">
    <property type="component" value="Unassembled WGS sequence"/>
</dbReference>
<keyword evidence="2" id="KW-0472">Membrane</keyword>
<keyword evidence="2" id="KW-1133">Transmembrane helix</keyword>
<evidence type="ECO:0000313" key="4">
    <source>
        <dbReference type="Proteomes" id="UP000242610"/>
    </source>
</evidence>
<reference evidence="4" key="1">
    <citation type="submission" date="2016-08" db="EMBL/GenBank/DDBJ databases">
        <authorList>
            <person name="Varghese N."/>
            <person name="Submissions Spin"/>
        </authorList>
    </citation>
    <scope>NUCLEOTIDE SEQUENCE [LARGE SCALE GENOMIC DNA]</scope>
    <source>
        <strain evidence="4">R-52791</strain>
    </source>
</reference>
<feature type="compositionally biased region" description="Polar residues" evidence="1">
    <location>
        <begin position="16"/>
        <end position="26"/>
    </location>
</feature>
<organism evidence="3 4">
    <name type="scientific">Bifidobacterium commune</name>
    <dbReference type="NCBI Taxonomy" id="1505727"/>
    <lineage>
        <taxon>Bacteria</taxon>
        <taxon>Bacillati</taxon>
        <taxon>Actinomycetota</taxon>
        <taxon>Actinomycetes</taxon>
        <taxon>Bifidobacteriales</taxon>
        <taxon>Bifidobacteriaceae</taxon>
        <taxon>Bifidobacterium</taxon>
    </lineage>
</organism>
<evidence type="ECO:0000256" key="1">
    <source>
        <dbReference type="SAM" id="MobiDB-lite"/>
    </source>
</evidence>
<accession>A0A1C4H248</accession>
<name>A0A1C4H248_9BIFI</name>
<feature type="region of interest" description="Disordered" evidence="1">
    <location>
        <begin position="1"/>
        <end position="33"/>
    </location>
</feature>
<evidence type="ECO:0000256" key="2">
    <source>
        <dbReference type="SAM" id="Phobius"/>
    </source>
</evidence>
<gene>
    <name evidence="3" type="ORF">GA0061077_0504</name>
</gene>
<dbReference type="AlphaFoldDB" id="A0A1C4H248"/>
<evidence type="ECO:0008006" key="5">
    <source>
        <dbReference type="Google" id="ProtNLM"/>
    </source>
</evidence>
<dbReference type="STRING" id="1505727.GA0061077_0504"/>
<dbReference type="OrthoDB" id="3242741at2"/>
<feature type="transmembrane region" description="Helical" evidence="2">
    <location>
        <begin position="107"/>
        <end position="127"/>
    </location>
</feature>
<dbReference type="RefSeq" id="WP_091847326.1">
    <property type="nucleotide sequence ID" value="NZ_FMBL01000001.1"/>
</dbReference>
<dbReference type="EMBL" id="FMBL01000001">
    <property type="protein sequence ID" value="SCC78953.1"/>
    <property type="molecule type" value="Genomic_DNA"/>
</dbReference>
<keyword evidence="4" id="KW-1185">Reference proteome</keyword>